<keyword evidence="1" id="KW-0472">Membrane</keyword>
<dbReference type="AlphaFoldDB" id="A0A9X1HM03"/>
<evidence type="ECO:0000256" key="1">
    <source>
        <dbReference type="SAM" id="Phobius"/>
    </source>
</evidence>
<keyword evidence="1" id="KW-0812">Transmembrane</keyword>
<accession>A0A9X1HM03</accession>
<gene>
    <name evidence="2" type="ORF">LDX50_02975</name>
</gene>
<evidence type="ECO:0008006" key="4">
    <source>
        <dbReference type="Google" id="ProtNLM"/>
    </source>
</evidence>
<proteinExistence type="predicted"/>
<organism evidence="2 3">
    <name type="scientific">Fulvivirga sedimenti</name>
    <dbReference type="NCBI Taxonomy" id="2879465"/>
    <lineage>
        <taxon>Bacteria</taxon>
        <taxon>Pseudomonadati</taxon>
        <taxon>Bacteroidota</taxon>
        <taxon>Cytophagia</taxon>
        <taxon>Cytophagales</taxon>
        <taxon>Fulvivirgaceae</taxon>
        <taxon>Fulvivirga</taxon>
    </lineage>
</organism>
<protein>
    <recommendedName>
        <fullName evidence="4">DUF4760 domain-containing protein</fullName>
    </recommendedName>
</protein>
<comment type="caution">
    <text evidence="2">The sequence shown here is derived from an EMBL/GenBank/DDBJ whole genome shotgun (WGS) entry which is preliminary data.</text>
</comment>
<evidence type="ECO:0000313" key="2">
    <source>
        <dbReference type="EMBL" id="MCA6073811.1"/>
    </source>
</evidence>
<dbReference type="RefSeq" id="WP_225696923.1">
    <property type="nucleotide sequence ID" value="NZ_JAIXNE010000001.1"/>
</dbReference>
<evidence type="ECO:0000313" key="3">
    <source>
        <dbReference type="Proteomes" id="UP001139409"/>
    </source>
</evidence>
<dbReference type="EMBL" id="JAIXNE010000001">
    <property type="protein sequence ID" value="MCA6073811.1"/>
    <property type="molecule type" value="Genomic_DNA"/>
</dbReference>
<keyword evidence="1" id="KW-1133">Transmembrane helix</keyword>
<dbReference type="Proteomes" id="UP001139409">
    <property type="component" value="Unassembled WGS sequence"/>
</dbReference>
<feature type="transmembrane region" description="Helical" evidence="1">
    <location>
        <begin position="6"/>
        <end position="26"/>
    </location>
</feature>
<sequence>MNLEDIVLISELIASIAVVITLVYLAKQVRQNTRVNRAAARHSLSEFALELTKFRAEHADRWVKVNEQNDLSPGDIEFRKWNHMMLLLHAETYFHQHKLDLMPDTHWNNYTKFVIAGLDSPGFEDYWNEVGFAFSEDFSLWLNKVFEEHNIKK</sequence>
<keyword evidence="3" id="KW-1185">Reference proteome</keyword>
<name>A0A9X1HM03_9BACT</name>
<reference evidence="2" key="1">
    <citation type="submission" date="2021-09" db="EMBL/GenBank/DDBJ databases">
        <title>Fulvivirga sp. isolated from coastal sediment.</title>
        <authorList>
            <person name="Yu H."/>
        </authorList>
    </citation>
    <scope>NUCLEOTIDE SEQUENCE</scope>
    <source>
        <strain evidence="2">1062</strain>
    </source>
</reference>